<reference evidence="6 7" key="1">
    <citation type="submission" date="2018-10" db="EMBL/GenBank/DDBJ databases">
        <title>Draft genome sequence of Bacillus salarius IM0101, isolated from a hypersaline soil in Inner Mongolia, China.</title>
        <authorList>
            <person name="Yamprayoonswat W."/>
            <person name="Boonvisut S."/>
            <person name="Jumpathong W."/>
            <person name="Sittihan S."/>
            <person name="Ruangsuj P."/>
            <person name="Wanthongcharoen S."/>
            <person name="Thongpramul N."/>
            <person name="Pimmason S."/>
            <person name="Yu B."/>
            <person name="Yasawong M."/>
        </authorList>
    </citation>
    <scope>NUCLEOTIDE SEQUENCE [LARGE SCALE GENOMIC DNA]</scope>
    <source>
        <strain evidence="6 7">IM0101</strain>
    </source>
</reference>
<dbReference type="GO" id="GO:0046872">
    <property type="term" value="F:metal ion binding"/>
    <property type="evidence" value="ECO:0007669"/>
    <property type="project" value="InterPro"/>
</dbReference>
<dbReference type="Pfam" id="PF25137">
    <property type="entry name" value="ADH_Fe_C"/>
    <property type="match status" value="1"/>
</dbReference>
<evidence type="ECO:0000259" key="4">
    <source>
        <dbReference type="Pfam" id="PF00465"/>
    </source>
</evidence>
<dbReference type="AlphaFoldDB" id="A0A3R9PY45"/>
<evidence type="ECO:0000256" key="1">
    <source>
        <dbReference type="ARBA" id="ARBA00007358"/>
    </source>
</evidence>
<evidence type="ECO:0000256" key="2">
    <source>
        <dbReference type="ARBA" id="ARBA00023002"/>
    </source>
</evidence>
<dbReference type="Pfam" id="PF00465">
    <property type="entry name" value="Fe-ADH"/>
    <property type="match status" value="1"/>
</dbReference>
<dbReference type="SUPFAM" id="SSF56796">
    <property type="entry name" value="Dehydroquinate synthase-like"/>
    <property type="match status" value="1"/>
</dbReference>
<comment type="similarity">
    <text evidence="1">Belongs to the iron-containing alcohol dehydrogenase family.</text>
</comment>
<protein>
    <submittedName>
        <fullName evidence="6">Iron-containing alcohol dehydrogenase</fullName>
    </submittedName>
</protein>
<dbReference type="CDD" id="cd08551">
    <property type="entry name" value="Fe-ADH"/>
    <property type="match status" value="1"/>
</dbReference>
<keyword evidence="2" id="KW-0560">Oxidoreductase</keyword>
<dbReference type="Gene3D" id="3.40.50.1970">
    <property type="match status" value="1"/>
</dbReference>
<dbReference type="EMBL" id="RBVX01000061">
    <property type="protein sequence ID" value="RSL29547.1"/>
    <property type="molecule type" value="Genomic_DNA"/>
</dbReference>
<keyword evidence="3" id="KW-0520">NAD</keyword>
<feature type="domain" description="Fe-containing alcohol dehydrogenase-like C-terminal" evidence="5">
    <location>
        <begin position="188"/>
        <end position="383"/>
    </location>
</feature>
<name>A0A3R9PY45_9BACI</name>
<dbReference type="FunFam" id="1.20.1090.10:FF:000001">
    <property type="entry name" value="Aldehyde-alcohol dehydrogenase"/>
    <property type="match status" value="1"/>
</dbReference>
<proteinExistence type="inferred from homology"/>
<dbReference type="InterPro" id="IPR018211">
    <property type="entry name" value="ADH_Fe_CS"/>
</dbReference>
<dbReference type="GO" id="GO:0004022">
    <property type="term" value="F:alcohol dehydrogenase (NAD+) activity"/>
    <property type="evidence" value="ECO:0007669"/>
    <property type="project" value="UniProtKB-ARBA"/>
</dbReference>
<organism evidence="6 7">
    <name type="scientific">Salibacterium salarium</name>
    <dbReference type="NCBI Taxonomy" id="284579"/>
    <lineage>
        <taxon>Bacteria</taxon>
        <taxon>Bacillati</taxon>
        <taxon>Bacillota</taxon>
        <taxon>Bacilli</taxon>
        <taxon>Bacillales</taxon>
        <taxon>Bacillaceae</taxon>
    </lineage>
</organism>
<dbReference type="InterPro" id="IPR056798">
    <property type="entry name" value="ADH_Fe_C"/>
</dbReference>
<dbReference type="PROSITE" id="PS00913">
    <property type="entry name" value="ADH_IRON_1"/>
    <property type="match status" value="1"/>
</dbReference>
<dbReference type="PANTHER" id="PTHR11496:SF102">
    <property type="entry name" value="ALCOHOL DEHYDROGENASE 4"/>
    <property type="match status" value="1"/>
</dbReference>
<dbReference type="InterPro" id="IPR001670">
    <property type="entry name" value="ADH_Fe/GldA"/>
</dbReference>
<evidence type="ECO:0000259" key="5">
    <source>
        <dbReference type="Pfam" id="PF25137"/>
    </source>
</evidence>
<evidence type="ECO:0000313" key="7">
    <source>
        <dbReference type="Proteomes" id="UP000275076"/>
    </source>
</evidence>
<evidence type="ECO:0000313" key="6">
    <source>
        <dbReference type="EMBL" id="RSL29547.1"/>
    </source>
</evidence>
<evidence type="ECO:0000256" key="3">
    <source>
        <dbReference type="ARBA" id="ARBA00023027"/>
    </source>
</evidence>
<feature type="domain" description="Alcohol dehydrogenase iron-type/glycerol dehydrogenase GldA" evidence="4">
    <location>
        <begin position="8"/>
        <end position="177"/>
    </location>
</feature>
<comment type="caution">
    <text evidence="6">The sequence shown here is derived from an EMBL/GenBank/DDBJ whole genome shotgun (WGS) entry which is preliminary data.</text>
</comment>
<dbReference type="PANTHER" id="PTHR11496">
    <property type="entry name" value="ALCOHOL DEHYDROGENASE"/>
    <property type="match status" value="1"/>
</dbReference>
<gene>
    <name evidence="6" type="ORF">D7Z54_30575</name>
</gene>
<dbReference type="InterPro" id="IPR039697">
    <property type="entry name" value="Alcohol_dehydrogenase_Fe"/>
</dbReference>
<dbReference type="OrthoDB" id="9815791at2"/>
<sequence>MYKAFASPVRIVSGEGSIQEVPSIVESFEAKRIMVFADPGVVEAGIVQKLEDQLAGAGLEYKIYSELVPEPALEVGNKALQTLRDFNADFVIGIGGGSSLDIAKAVAVLSKNDGNVEDYLNLTGQKELKEKGIPKVLIPTTSGTGAEVTDISVFSLEDTKDAITNVKLLADAAVVDPELTYTLPPHITASTGVDALTHAVESFVSVNATPLTEALAFDAIQRISANIRTAVWNGKDIQARQNMAWGSMVAGLSFYNAGVGGVHALAYPLGGLFKIPHGVSNAALLPYIFDHIWPSSIDKMARMAQALDVNTEHLNKREAAIAAVNELKNIVDEVGIPSTLDQFGIEEKDIETLAQNAIKQTRLLAPSPKPYTLDDIRGRYKAAFHGEFKYI</sequence>
<keyword evidence="7" id="KW-1185">Reference proteome</keyword>
<dbReference type="Gene3D" id="1.20.1090.10">
    <property type="entry name" value="Dehydroquinate synthase-like - alpha domain"/>
    <property type="match status" value="1"/>
</dbReference>
<dbReference type="FunFam" id="3.40.50.1970:FF:000003">
    <property type="entry name" value="Alcohol dehydrogenase, iron-containing"/>
    <property type="match status" value="1"/>
</dbReference>
<dbReference type="Proteomes" id="UP000275076">
    <property type="component" value="Unassembled WGS sequence"/>
</dbReference>
<accession>A0A3R9PY45</accession>